<dbReference type="EnsemblMetazoa" id="XM_038219284.1">
    <property type="protein sequence ID" value="XP_038075212.1"/>
    <property type="gene ID" value="LOC119742990"/>
</dbReference>
<dbReference type="RefSeq" id="XP_038075212.1">
    <property type="nucleotide sequence ID" value="XM_038219284.1"/>
</dbReference>
<dbReference type="GeneID" id="119742990"/>
<accession>A0A914BGJ0</accession>
<name>A0A914BGJ0_PATMI</name>
<organism evidence="2 3">
    <name type="scientific">Patiria miniata</name>
    <name type="common">Bat star</name>
    <name type="synonym">Asterina miniata</name>
    <dbReference type="NCBI Taxonomy" id="46514"/>
    <lineage>
        <taxon>Eukaryota</taxon>
        <taxon>Metazoa</taxon>
        <taxon>Echinodermata</taxon>
        <taxon>Eleutherozoa</taxon>
        <taxon>Asterozoa</taxon>
        <taxon>Asteroidea</taxon>
        <taxon>Valvatacea</taxon>
        <taxon>Valvatida</taxon>
        <taxon>Asterinidae</taxon>
        <taxon>Patiria</taxon>
    </lineage>
</organism>
<sequence>MELRNTDQNRKVMSTMLHSEGPVSPCHYHCMQGSPKPSNRPLDLMQNLPPELYLSILLRLDARSLQNASQTCKLWNSTIEDTDWLWRKFCHLKCDDWAMKEIQRDRGLGYSWKESFIRTCGPHSIKRKWFKGAFSNLNMYDKNLPPFMCCMDVETWGQILELELSR</sequence>
<dbReference type="Proteomes" id="UP000887568">
    <property type="component" value="Unplaced"/>
</dbReference>
<dbReference type="OrthoDB" id="10257471at2759"/>
<dbReference type="EnsemblMetazoa" id="XM_038219285.1">
    <property type="protein sequence ID" value="XP_038075213.1"/>
    <property type="gene ID" value="LOC119742990"/>
</dbReference>
<dbReference type="InterPro" id="IPR001810">
    <property type="entry name" value="F-box_dom"/>
</dbReference>
<keyword evidence="3" id="KW-1185">Reference proteome</keyword>
<dbReference type="PROSITE" id="PS50181">
    <property type="entry name" value="FBOX"/>
    <property type="match status" value="1"/>
</dbReference>
<dbReference type="RefSeq" id="XP_038075214.1">
    <property type="nucleotide sequence ID" value="XM_038219286.1"/>
</dbReference>
<reference evidence="2" key="1">
    <citation type="submission" date="2022-11" db="UniProtKB">
        <authorList>
            <consortium name="EnsemblMetazoa"/>
        </authorList>
    </citation>
    <scope>IDENTIFICATION</scope>
</reference>
<dbReference type="InterPro" id="IPR036047">
    <property type="entry name" value="F-box-like_dom_sf"/>
</dbReference>
<dbReference type="OMA" id="IMCPMDA"/>
<feature type="domain" description="F-box" evidence="1">
    <location>
        <begin position="42"/>
        <end position="89"/>
    </location>
</feature>
<protein>
    <recommendedName>
        <fullName evidence="1">F-box domain-containing protein</fullName>
    </recommendedName>
</protein>
<evidence type="ECO:0000313" key="3">
    <source>
        <dbReference type="Proteomes" id="UP000887568"/>
    </source>
</evidence>
<dbReference type="SMART" id="SM00256">
    <property type="entry name" value="FBOX"/>
    <property type="match status" value="1"/>
</dbReference>
<dbReference type="EnsemblMetazoa" id="XM_038219286.1">
    <property type="protein sequence ID" value="XP_038075214.1"/>
    <property type="gene ID" value="LOC119742990"/>
</dbReference>
<evidence type="ECO:0000313" key="2">
    <source>
        <dbReference type="EnsemblMetazoa" id="XP_038075214.1"/>
    </source>
</evidence>
<dbReference type="RefSeq" id="XP_038075213.1">
    <property type="nucleotide sequence ID" value="XM_038219285.1"/>
</dbReference>
<proteinExistence type="predicted"/>
<dbReference type="SUPFAM" id="SSF81383">
    <property type="entry name" value="F-box domain"/>
    <property type="match status" value="1"/>
</dbReference>
<dbReference type="AlphaFoldDB" id="A0A914BGJ0"/>
<evidence type="ECO:0000259" key="1">
    <source>
        <dbReference type="PROSITE" id="PS50181"/>
    </source>
</evidence>
<dbReference type="Pfam" id="PF12937">
    <property type="entry name" value="F-box-like"/>
    <property type="match status" value="1"/>
</dbReference>
<dbReference type="Gene3D" id="1.20.1280.50">
    <property type="match status" value="1"/>
</dbReference>